<reference evidence="2" key="1">
    <citation type="submission" date="2021-09" db="EMBL/GenBank/DDBJ databases">
        <authorList>
            <person name="Smyrli M."/>
        </authorList>
    </citation>
    <scope>NUCLEOTIDE SEQUENCE</scope>
    <source>
        <strain evidence="2">LAR25</strain>
    </source>
</reference>
<comment type="caution">
    <text evidence="2">The sequence shown here is derived from an EMBL/GenBank/DDBJ whole genome shotgun (WGS) entry which is preliminary data.</text>
</comment>
<evidence type="ECO:0000313" key="3">
    <source>
        <dbReference type="Proteomes" id="UP001149303"/>
    </source>
</evidence>
<protein>
    <recommendedName>
        <fullName evidence="4">Type II secretion system protein GspC N-terminal domain-containing protein</fullName>
    </recommendedName>
</protein>
<dbReference type="RefSeq" id="WP_274641063.1">
    <property type="nucleotide sequence ID" value="NZ_JAIWJY010000011.1"/>
</dbReference>
<organism evidence="2 3">
    <name type="scientific">Tenacibaculum larymnensis</name>
    <dbReference type="NCBI Taxonomy" id="2878201"/>
    <lineage>
        <taxon>Bacteria</taxon>
        <taxon>Pseudomonadati</taxon>
        <taxon>Bacteroidota</taxon>
        <taxon>Flavobacteriia</taxon>
        <taxon>Flavobacteriales</taxon>
        <taxon>Flavobacteriaceae</taxon>
        <taxon>Tenacibaculum</taxon>
    </lineage>
</organism>
<evidence type="ECO:0000313" key="2">
    <source>
        <dbReference type="EMBL" id="MDE1208063.1"/>
    </source>
</evidence>
<evidence type="ECO:0008006" key="4">
    <source>
        <dbReference type="Google" id="ProtNLM"/>
    </source>
</evidence>
<gene>
    <name evidence="2" type="ORF">LCI24_14775</name>
</gene>
<accession>A0A9X4EQ07</accession>
<dbReference type="AlphaFoldDB" id="A0A9X4EQ07"/>
<feature type="transmembrane region" description="Helical" evidence="1">
    <location>
        <begin position="7"/>
        <end position="29"/>
    </location>
</feature>
<keyword evidence="1" id="KW-1133">Transmembrane helix</keyword>
<dbReference type="Proteomes" id="UP001149303">
    <property type="component" value="Unassembled WGS sequence"/>
</dbReference>
<name>A0A9X4EQ07_9FLAO</name>
<evidence type="ECO:0000256" key="1">
    <source>
        <dbReference type="SAM" id="Phobius"/>
    </source>
</evidence>
<sequence>MKKQHKTYILIIAVIIVWGVIGFQIFGYLNPKEEILIPATNKQSIARKKIKKKQNYIIKRHTRDPFLGKLITKPTKKGRKKKVAEPVNFPPIIYHGIIESNKRKSFIISINGNQNILKIGQSISDIKLLSGNKKEVKIHYKGNNKVIPLS</sequence>
<keyword evidence="1" id="KW-0472">Membrane</keyword>
<keyword evidence="3" id="KW-1185">Reference proteome</keyword>
<dbReference type="EMBL" id="JAIWJY010000011">
    <property type="protein sequence ID" value="MDE1208063.1"/>
    <property type="molecule type" value="Genomic_DNA"/>
</dbReference>
<proteinExistence type="predicted"/>
<keyword evidence="1" id="KW-0812">Transmembrane</keyword>